<feature type="domain" description="DUF1985" evidence="2">
    <location>
        <begin position="106"/>
        <end position="226"/>
    </location>
</feature>
<dbReference type="EMBL" id="KQ992521">
    <property type="protein sequence ID" value="KZV50245.1"/>
    <property type="molecule type" value="Genomic_DNA"/>
</dbReference>
<dbReference type="PANTHER" id="PTHR48449">
    <property type="entry name" value="DUF1985 DOMAIN-CONTAINING PROTEIN"/>
    <property type="match status" value="1"/>
</dbReference>
<dbReference type="AlphaFoldDB" id="A0A2Z7CV65"/>
<proteinExistence type="predicted"/>
<dbReference type="InterPro" id="IPR038765">
    <property type="entry name" value="Papain-like_cys_pep_sf"/>
</dbReference>
<feature type="compositionally biased region" description="Pro residues" evidence="1">
    <location>
        <begin position="350"/>
        <end position="410"/>
    </location>
</feature>
<dbReference type="SUPFAM" id="SSF54001">
    <property type="entry name" value="Cysteine proteinases"/>
    <property type="match status" value="1"/>
</dbReference>
<feature type="compositionally biased region" description="Polar residues" evidence="1">
    <location>
        <begin position="487"/>
        <end position="498"/>
    </location>
</feature>
<feature type="region of interest" description="Disordered" evidence="1">
    <location>
        <begin position="347"/>
        <end position="415"/>
    </location>
</feature>
<protein>
    <recommendedName>
        <fullName evidence="2">DUF1985 domain-containing protein</fullName>
    </recommendedName>
</protein>
<sequence length="726" mass="82260">MVKRKATEAVDMELQERTFGINHVIYYPTKLEKEQVFDCKITLGSQYHEVCERILSFLNERELQRMVQDGQFGNLIRYASDYLNSNQLLWLLISRQAVDCGTEFGWSSTRGREVFFAGVWLITGLNCSSTYPAIPEEDGLHRSHFPGMSTVTLVDLRARIDEYEEGIGVEVDLEKIKLASLYFASAVLGPWRKRKKEVVDPHWMRLVDDMDSFNTYPWGRLAYEEVLFGLRKDLRARFEEVTNLAKNGRGIRTSADLEVPSQWVCSAIATYEVYNGVAEAFATRREDTNVSLPRMCHRVMRKWHKNHVPSLSYVVAAFSGSQCESRRMSELMSRGLKVVCSQRCLSPTPCSTPPRGPPHGSTPPRSPTPRRPPPRSPPHGSTPPRSPPHGSKPPRSPTPRNPSPRSPPHGSPSRLQRLEERMTVVEAQLTMMLQQQAHMMDILKSLQSDMLSFKSPVITTDGETAERAEKIPSMDSPDGFVEGAQVEGNQTDGSTKSIPETEGDQFERNQSEGSTRIDQDLAEFVALSLEQRMQIIIQRSWARTELEIEHLSDGEKKRCFITAYRKGFFLEMATPGTWIFTEHVDECFRGLLELKKAYPYIFRGDVAMMDSCFSMIVQGAFIEGGPTNVPETILVYTRGEIDDWPSTPWDKAAFILVPYCFNGHWVLARIVPEAKKLVILDSDHSVDSNCKIILQEVTPLARMMPHILVAMGVSVEFMPLQLQPLH</sequence>
<evidence type="ECO:0000259" key="2">
    <source>
        <dbReference type="Pfam" id="PF09331"/>
    </source>
</evidence>
<dbReference type="Gene3D" id="3.40.395.10">
    <property type="entry name" value="Adenoviral Proteinase, Chain A"/>
    <property type="match status" value="1"/>
</dbReference>
<dbReference type="Proteomes" id="UP000250235">
    <property type="component" value="Unassembled WGS sequence"/>
</dbReference>
<feature type="compositionally biased region" description="Basic and acidic residues" evidence="1">
    <location>
        <begin position="505"/>
        <end position="514"/>
    </location>
</feature>
<dbReference type="Pfam" id="PF09331">
    <property type="entry name" value="DUF1985"/>
    <property type="match status" value="1"/>
</dbReference>
<dbReference type="OrthoDB" id="1100108at2759"/>
<organism evidence="3 4">
    <name type="scientific">Dorcoceras hygrometricum</name>
    <dbReference type="NCBI Taxonomy" id="472368"/>
    <lineage>
        <taxon>Eukaryota</taxon>
        <taxon>Viridiplantae</taxon>
        <taxon>Streptophyta</taxon>
        <taxon>Embryophyta</taxon>
        <taxon>Tracheophyta</taxon>
        <taxon>Spermatophyta</taxon>
        <taxon>Magnoliopsida</taxon>
        <taxon>eudicotyledons</taxon>
        <taxon>Gunneridae</taxon>
        <taxon>Pentapetalae</taxon>
        <taxon>asterids</taxon>
        <taxon>lamiids</taxon>
        <taxon>Lamiales</taxon>
        <taxon>Gesneriaceae</taxon>
        <taxon>Didymocarpoideae</taxon>
        <taxon>Trichosporeae</taxon>
        <taxon>Loxocarpinae</taxon>
        <taxon>Dorcoceras</taxon>
    </lineage>
</organism>
<keyword evidence="4" id="KW-1185">Reference proteome</keyword>
<name>A0A2Z7CV65_9LAMI</name>
<accession>A0A2Z7CV65</accession>
<evidence type="ECO:0000313" key="3">
    <source>
        <dbReference type="EMBL" id="KZV50245.1"/>
    </source>
</evidence>
<feature type="region of interest" description="Disordered" evidence="1">
    <location>
        <begin position="471"/>
        <end position="514"/>
    </location>
</feature>
<dbReference type="InterPro" id="IPR015410">
    <property type="entry name" value="DUF1985"/>
</dbReference>
<reference evidence="3 4" key="1">
    <citation type="journal article" date="2015" name="Proc. Natl. Acad. Sci. U.S.A.">
        <title>The resurrection genome of Boea hygrometrica: A blueprint for survival of dehydration.</title>
        <authorList>
            <person name="Xiao L."/>
            <person name="Yang G."/>
            <person name="Zhang L."/>
            <person name="Yang X."/>
            <person name="Zhao S."/>
            <person name="Ji Z."/>
            <person name="Zhou Q."/>
            <person name="Hu M."/>
            <person name="Wang Y."/>
            <person name="Chen M."/>
            <person name="Xu Y."/>
            <person name="Jin H."/>
            <person name="Xiao X."/>
            <person name="Hu G."/>
            <person name="Bao F."/>
            <person name="Hu Y."/>
            <person name="Wan P."/>
            <person name="Li L."/>
            <person name="Deng X."/>
            <person name="Kuang T."/>
            <person name="Xiang C."/>
            <person name="Zhu J.K."/>
            <person name="Oliver M.J."/>
            <person name="He Y."/>
        </authorList>
    </citation>
    <scope>NUCLEOTIDE SEQUENCE [LARGE SCALE GENOMIC DNA]</scope>
    <source>
        <strain evidence="4">cv. XS01</strain>
    </source>
</reference>
<evidence type="ECO:0000313" key="4">
    <source>
        <dbReference type="Proteomes" id="UP000250235"/>
    </source>
</evidence>
<dbReference type="PANTHER" id="PTHR48449:SF1">
    <property type="entry name" value="DUF1985 DOMAIN-CONTAINING PROTEIN"/>
    <property type="match status" value="1"/>
</dbReference>
<evidence type="ECO:0000256" key="1">
    <source>
        <dbReference type="SAM" id="MobiDB-lite"/>
    </source>
</evidence>
<gene>
    <name evidence="3" type="ORF">F511_03199</name>
</gene>